<sequence>MTMERTFMRSPGGGITIWHSDGAAAHGDTEDHRNR</sequence>
<reference evidence="2 3" key="1">
    <citation type="submission" date="2020-08" db="EMBL/GenBank/DDBJ databases">
        <title>Genomic Encyclopedia of Type Strains, Phase IV (KMG-IV): sequencing the most valuable type-strain genomes for metagenomic binning, comparative biology and taxonomic classification.</title>
        <authorList>
            <person name="Goeker M."/>
        </authorList>
    </citation>
    <scope>NUCLEOTIDE SEQUENCE [LARGE SCALE GENOMIC DNA]</scope>
    <source>
        <strain evidence="2 3">DSM 27521</strain>
    </source>
</reference>
<dbReference type="EMBL" id="JACHFK010000001">
    <property type="protein sequence ID" value="MBB5374814.1"/>
    <property type="molecule type" value="Genomic_DNA"/>
</dbReference>
<comment type="caution">
    <text evidence="2">The sequence shown here is derived from an EMBL/GenBank/DDBJ whole genome shotgun (WGS) entry which is preliminary data.</text>
</comment>
<gene>
    <name evidence="2" type="ORF">HNQ07_000258</name>
</gene>
<evidence type="ECO:0000256" key="1">
    <source>
        <dbReference type="SAM" id="MobiDB-lite"/>
    </source>
</evidence>
<evidence type="ECO:0000313" key="3">
    <source>
        <dbReference type="Proteomes" id="UP000539473"/>
    </source>
</evidence>
<dbReference type="Proteomes" id="UP000539473">
    <property type="component" value="Unassembled WGS sequence"/>
</dbReference>
<protein>
    <submittedName>
        <fullName evidence="2">Uncharacterized protein</fullName>
    </submittedName>
</protein>
<accession>A0A7W8KAS2</accession>
<organism evidence="2 3">
    <name type="scientific">Deinococcus metalli</name>
    <dbReference type="NCBI Taxonomy" id="1141878"/>
    <lineage>
        <taxon>Bacteria</taxon>
        <taxon>Thermotogati</taxon>
        <taxon>Deinococcota</taxon>
        <taxon>Deinococci</taxon>
        <taxon>Deinococcales</taxon>
        <taxon>Deinococcaceae</taxon>
        <taxon>Deinococcus</taxon>
    </lineage>
</organism>
<proteinExistence type="predicted"/>
<dbReference type="AlphaFoldDB" id="A0A7W8KAS2"/>
<evidence type="ECO:0000313" key="2">
    <source>
        <dbReference type="EMBL" id="MBB5374814.1"/>
    </source>
</evidence>
<feature type="region of interest" description="Disordered" evidence="1">
    <location>
        <begin position="1"/>
        <end position="35"/>
    </location>
</feature>
<name>A0A7W8KAS2_9DEIO</name>